<evidence type="ECO:0000313" key="15">
    <source>
        <dbReference type="Proteomes" id="UP000436468"/>
    </source>
</evidence>
<evidence type="ECO:0000256" key="6">
    <source>
        <dbReference type="ARBA" id="ARBA00022741"/>
    </source>
</evidence>
<dbReference type="PANTHER" id="PTHR43394:SF1">
    <property type="entry name" value="ATP-BINDING CASSETTE SUB-FAMILY B MEMBER 10, MITOCHONDRIAL"/>
    <property type="match status" value="1"/>
</dbReference>
<keyword evidence="4" id="KW-0762">Sugar transport</keyword>
<dbReference type="SUPFAM" id="SSF52540">
    <property type="entry name" value="P-loop containing nucleoside triphosphate hydrolases"/>
    <property type="match status" value="1"/>
</dbReference>
<evidence type="ECO:0000256" key="3">
    <source>
        <dbReference type="ARBA" id="ARBA00022475"/>
    </source>
</evidence>
<dbReference type="GO" id="GO:0005886">
    <property type="term" value="C:plasma membrane"/>
    <property type="evidence" value="ECO:0007669"/>
    <property type="project" value="UniProtKB-SubCell"/>
</dbReference>
<reference evidence="14 15" key="1">
    <citation type="submission" date="2019-12" db="EMBL/GenBank/DDBJ databases">
        <title>Draft genome sequences Bradyrhizobium cajani AMBPC1010, Bradyrhizobium pachyrhizi AMBPC1040 and Bradyrhizobium yuanmingense ALSPC3051, three plant growth promoting strains isolated from nodules of Cajanus cajan L. in Dominican Republic.</title>
        <authorList>
            <person name="Flores-Felix J.D."/>
            <person name="Araujo J."/>
            <person name="Diaz-Alcantara C."/>
            <person name="Gonzalez-Andres F."/>
            <person name="Velazquez E."/>
        </authorList>
    </citation>
    <scope>NUCLEOTIDE SEQUENCE [LARGE SCALE GENOMIC DNA]</scope>
    <source>
        <strain evidence="14 15">1040</strain>
    </source>
</reference>
<evidence type="ECO:0000259" key="12">
    <source>
        <dbReference type="PROSITE" id="PS50893"/>
    </source>
</evidence>
<name>A0A844T8I3_9BRAD</name>
<dbReference type="InterPro" id="IPR039421">
    <property type="entry name" value="Type_1_exporter"/>
</dbReference>
<dbReference type="SUPFAM" id="SSF90123">
    <property type="entry name" value="ABC transporter transmembrane region"/>
    <property type="match status" value="1"/>
</dbReference>
<keyword evidence="9 11" id="KW-0472">Membrane</keyword>
<dbReference type="InterPro" id="IPR003593">
    <property type="entry name" value="AAA+_ATPase"/>
</dbReference>
<dbReference type="PROSITE" id="PS50929">
    <property type="entry name" value="ABC_TM1F"/>
    <property type="match status" value="1"/>
</dbReference>
<protein>
    <submittedName>
        <fullName evidence="14">ATP-binding cassette domain-containing protein</fullName>
    </submittedName>
</protein>
<dbReference type="InterPro" id="IPR036640">
    <property type="entry name" value="ABC1_TM_sf"/>
</dbReference>
<evidence type="ECO:0000256" key="9">
    <source>
        <dbReference type="ARBA" id="ARBA00023136"/>
    </source>
</evidence>
<dbReference type="Gene3D" id="1.20.1560.10">
    <property type="entry name" value="ABC transporter type 1, transmembrane domain"/>
    <property type="match status" value="1"/>
</dbReference>
<evidence type="ECO:0000256" key="4">
    <source>
        <dbReference type="ARBA" id="ARBA00022597"/>
    </source>
</evidence>
<dbReference type="GO" id="GO:0015421">
    <property type="term" value="F:ABC-type oligopeptide transporter activity"/>
    <property type="evidence" value="ECO:0007669"/>
    <property type="project" value="TreeGrafter"/>
</dbReference>
<keyword evidence="8 11" id="KW-1133">Transmembrane helix</keyword>
<proteinExistence type="predicted"/>
<evidence type="ECO:0000256" key="10">
    <source>
        <dbReference type="ARBA" id="ARBA00024722"/>
    </source>
</evidence>
<comment type="subcellular location">
    <subcellularLocation>
        <location evidence="1">Cell membrane</location>
        <topology evidence="1">Multi-pass membrane protein</topology>
    </subcellularLocation>
</comment>
<dbReference type="GO" id="GO:0016887">
    <property type="term" value="F:ATP hydrolysis activity"/>
    <property type="evidence" value="ECO:0007669"/>
    <property type="project" value="InterPro"/>
</dbReference>
<evidence type="ECO:0000259" key="13">
    <source>
        <dbReference type="PROSITE" id="PS50929"/>
    </source>
</evidence>
<dbReference type="InterPro" id="IPR011527">
    <property type="entry name" value="ABC1_TM_dom"/>
</dbReference>
<dbReference type="PANTHER" id="PTHR43394">
    <property type="entry name" value="ATP-DEPENDENT PERMEASE MDL1, MITOCHONDRIAL"/>
    <property type="match status" value="1"/>
</dbReference>
<dbReference type="InterPro" id="IPR003439">
    <property type="entry name" value="ABC_transporter-like_ATP-bd"/>
</dbReference>
<evidence type="ECO:0000256" key="7">
    <source>
        <dbReference type="ARBA" id="ARBA00022840"/>
    </source>
</evidence>
<dbReference type="RefSeq" id="WP_157348618.1">
    <property type="nucleotide sequence ID" value="NZ_WQNF01000055.1"/>
</dbReference>
<gene>
    <name evidence="14" type="ORF">GPL21_38490</name>
</gene>
<feature type="transmembrane region" description="Helical" evidence="11">
    <location>
        <begin position="158"/>
        <end position="176"/>
    </location>
</feature>
<dbReference type="FunFam" id="3.40.50.300:FF:000221">
    <property type="entry name" value="Multidrug ABC transporter ATP-binding protein"/>
    <property type="match status" value="1"/>
</dbReference>
<dbReference type="CDD" id="cd18564">
    <property type="entry name" value="ABC_6TM_exporter_like"/>
    <property type="match status" value="1"/>
</dbReference>
<evidence type="ECO:0000256" key="5">
    <source>
        <dbReference type="ARBA" id="ARBA00022692"/>
    </source>
</evidence>
<feature type="transmembrane region" description="Helical" evidence="11">
    <location>
        <begin position="263"/>
        <end position="283"/>
    </location>
</feature>
<dbReference type="PROSITE" id="PS50893">
    <property type="entry name" value="ABC_TRANSPORTER_2"/>
    <property type="match status" value="1"/>
</dbReference>
<dbReference type="Pfam" id="PF00664">
    <property type="entry name" value="ABC_membrane"/>
    <property type="match status" value="1"/>
</dbReference>
<organism evidence="14 15">
    <name type="scientific">Bradyrhizobium pachyrhizi</name>
    <dbReference type="NCBI Taxonomy" id="280333"/>
    <lineage>
        <taxon>Bacteria</taxon>
        <taxon>Pseudomonadati</taxon>
        <taxon>Pseudomonadota</taxon>
        <taxon>Alphaproteobacteria</taxon>
        <taxon>Hyphomicrobiales</taxon>
        <taxon>Nitrobacteraceae</taxon>
        <taxon>Bradyrhizobium</taxon>
    </lineage>
</organism>
<dbReference type="Proteomes" id="UP000436468">
    <property type="component" value="Unassembled WGS sequence"/>
</dbReference>
<dbReference type="AlphaFoldDB" id="A0A844T8I3"/>
<keyword evidence="6" id="KW-0547">Nucleotide-binding</keyword>
<feature type="transmembrane region" description="Helical" evidence="11">
    <location>
        <begin position="77"/>
        <end position="99"/>
    </location>
</feature>
<dbReference type="Pfam" id="PF00005">
    <property type="entry name" value="ABC_tran"/>
    <property type="match status" value="1"/>
</dbReference>
<feature type="domain" description="ABC transporter" evidence="12">
    <location>
        <begin position="358"/>
        <end position="592"/>
    </location>
</feature>
<sequence>MKLGLPDSRHFLAVGSANVPLLALAVFAMLLDALLTVMRPWPLKVVIDRVIPPSPRTIHVPFIGEWLSDPAIERLPILYGACATTILIAIGTGLLTYWYTRTMGEISQRYVFSLRQILFAHMQRLSLLFHDRQRTGDLTARLTSDVQSIQDVVANNSVILLGNMFLLLGMIVMMLWLNWKFALIALSVAPILFLSIYNNTRHIKNASRQARSSAGHLASLAQETLSSIRIVQGLAQEDQLDRRFAAQSTKSLQAYLYGVKYQAAVAPIVDILAAIGLCLVMWFGATWVMAGELTTGDVVIFFAYVTNLYSPMRALSKSSNSTARALVGIERIAEVLKTRSDVADLPGAKPLRVGAGEIEFRDVSFAYPGRPRTLESINLVINPGETVAIVGATGTGKSTLVSLVPRLYDPVQGAVLIDGQDVRTHSVKSVRSQISMVLQDSLLFSGTIRENIAFGRPESTDEEIIAAARVAKAHDFIHTLPDGYDTEISEGGTTLSGGQRQRISIARACLRNSPILVLDEPTSGLDVVSERAVIQALGAAAKARTTLIIAHRLATVRFADRIIVLDRGRIVEMGTHQQLLANLGGYARLYDLQSLQCKT</sequence>
<keyword evidence="3" id="KW-1003">Cell membrane</keyword>
<comment type="function">
    <text evidence="10">Involved in beta-(1--&gt;2)glucan export. Transmembrane domains (TMD) form a pore in the inner membrane and the ATP-binding domain (NBD) is responsible for energy generation.</text>
</comment>
<dbReference type="Gene3D" id="3.40.50.300">
    <property type="entry name" value="P-loop containing nucleotide triphosphate hydrolases"/>
    <property type="match status" value="1"/>
</dbReference>
<keyword evidence="2" id="KW-0813">Transport</keyword>
<evidence type="ECO:0000256" key="8">
    <source>
        <dbReference type="ARBA" id="ARBA00022989"/>
    </source>
</evidence>
<dbReference type="GO" id="GO:0005524">
    <property type="term" value="F:ATP binding"/>
    <property type="evidence" value="ECO:0007669"/>
    <property type="project" value="UniProtKB-KW"/>
</dbReference>
<keyword evidence="7 14" id="KW-0067">ATP-binding</keyword>
<evidence type="ECO:0000313" key="14">
    <source>
        <dbReference type="EMBL" id="MVT70940.1"/>
    </source>
</evidence>
<feature type="domain" description="ABC transmembrane type-1" evidence="13">
    <location>
        <begin position="23"/>
        <end position="324"/>
    </location>
</feature>
<dbReference type="SMART" id="SM00382">
    <property type="entry name" value="AAA"/>
    <property type="match status" value="1"/>
</dbReference>
<feature type="transmembrane region" description="Helical" evidence="11">
    <location>
        <begin position="182"/>
        <end position="200"/>
    </location>
</feature>
<evidence type="ECO:0000256" key="2">
    <source>
        <dbReference type="ARBA" id="ARBA00022448"/>
    </source>
</evidence>
<dbReference type="EMBL" id="WQNF01000055">
    <property type="protein sequence ID" value="MVT70940.1"/>
    <property type="molecule type" value="Genomic_DNA"/>
</dbReference>
<keyword evidence="15" id="KW-1185">Reference proteome</keyword>
<dbReference type="InterPro" id="IPR027417">
    <property type="entry name" value="P-loop_NTPase"/>
</dbReference>
<feature type="transmembrane region" description="Helical" evidence="11">
    <location>
        <begin position="12"/>
        <end position="35"/>
    </location>
</feature>
<evidence type="ECO:0000256" key="1">
    <source>
        <dbReference type="ARBA" id="ARBA00004651"/>
    </source>
</evidence>
<comment type="caution">
    <text evidence="14">The sequence shown here is derived from an EMBL/GenBank/DDBJ whole genome shotgun (WGS) entry which is preliminary data.</text>
</comment>
<evidence type="ECO:0000256" key="11">
    <source>
        <dbReference type="SAM" id="Phobius"/>
    </source>
</evidence>
<keyword evidence="5 11" id="KW-0812">Transmembrane</keyword>
<accession>A0A844T8I3</accession>